<comment type="subcellular location">
    <subcellularLocation>
        <location evidence="1">Membrane</location>
        <topology evidence="1">Single-pass membrane protein</topology>
    </subcellularLocation>
</comment>
<keyword evidence="4" id="KW-0597">Phosphoprotein</keyword>
<evidence type="ECO:0000256" key="15">
    <source>
        <dbReference type="ARBA" id="ARBA00023180"/>
    </source>
</evidence>
<evidence type="ECO:0000256" key="16">
    <source>
        <dbReference type="ARBA" id="ARBA00047899"/>
    </source>
</evidence>
<dbReference type="SMART" id="SM00473">
    <property type="entry name" value="PAN_AP"/>
    <property type="match status" value="2"/>
</dbReference>
<feature type="region of interest" description="Disordered" evidence="18">
    <location>
        <begin position="1644"/>
        <end position="1668"/>
    </location>
</feature>
<dbReference type="InterPro" id="IPR000858">
    <property type="entry name" value="S_locus_glycoprot_dom"/>
</dbReference>
<dbReference type="FunFam" id="3.30.200.20:FF:000195">
    <property type="entry name" value="G-type lectin S-receptor-like serine/threonine-protein kinase"/>
    <property type="match status" value="2"/>
</dbReference>
<accession>A0AAN8VHK5</accession>
<feature type="domain" description="Protein kinase" evidence="21">
    <location>
        <begin position="1351"/>
        <end position="1633"/>
    </location>
</feature>
<dbReference type="CDD" id="cd00028">
    <property type="entry name" value="B_lectin"/>
    <property type="match status" value="2"/>
</dbReference>
<evidence type="ECO:0000256" key="10">
    <source>
        <dbReference type="ARBA" id="ARBA00022840"/>
    </source>
</evidence>
<keyword evidence="11 19" id="KW-1133">Transmembrane helix</keyword>
<reference evidence="24 25" key="1">
    <citation type="submission" date="2023-12" db="EMBL/GenBank/DDBJ databases">
        <title>A high-quality genome assembly for Dillenia turbinata (Dilleniales).</title>
        <authorList>
            <person name="Chanderbali A."/>
        </authorList>
    </citation>
    <scope>NUCLEOTIDE SEQUENCE [LARGE SCALE GENOMIC DNA]</scope>
    <source>
        <strain evidence="24">LSX21</strain>
        <tissue evidence="24">Leaf</tissue>
    </source>
</reference>
<evidence type="ECO:0000313" key="24">
    <source>
        <dbReference type="EMBL" id="KAK6934360.1"/>
    </source>
</evidence>
<dbReference type="SMART" id="SM00220">
    <property type="entry name" value="S_TKc"/>
    <property type="match status" value="2"/>
</dbReference>
<keyword evidence="13" id="KW-1015">Disulfide bond</keyword>
<dbReference type="CDD" id="cd14066">
    <property type="entry name" value="STKc_IRAK"/>
    <property type="match status" value="2"/>
</dbReference>
<keyword evidence="10" id="KW-0067">ATP-binding</keyword>
<dbReference type="Pfam" id="PF00954">
    <property type="entry name" value="S_locus_glycop"/>
    <property type="match status" value="2"/>
</dbReference>
<dbReference type="Pfam" id="PF01453">
    <property type="entry name" value="B_lectin"/>
    <property type="match status" value="2"/>
</dbReference>
<evidence type="ECO:0000256" key="12">
    <source>
        <dbReference type="ARBA" id="ARBA00023136"/>
    </source>
</evidence>
<dbReference type="GO" id="GO:0004674">
    <property type="term" value="F:protein serine/threonine kinase activity"/>
    <property type="evidence" value="ECO:0007669"/>
    <property type="project" value="UniProtKB-KW"/>
</dbReference>
<dbReference type="SMART" id="SM00108">
    <property type="entry name" value="B_lectin"/>
    <property type="match status" value="2"/>
</dbReference>
<evidence type="ECO:0000256" key="20">
    <source>
        <dbReference type="SAM" id="SignalP"/>
    </source>
</evidence>
<evidence type="ECO:0000313" key="25">
    <source>
        <dbReference type="Proteomes" id="UP001370490"/>
    </source>
</evidence>
<evidence type="ECO:0000256" key="5">
    <source>
        <dbReference type="ARBA" id="ARBA00022679"/>
    </source>
</evidence>
<dbReference type="GO" id="GO:0048544">
    <property type="term" value="P:recognition of pollen"/>
    <property type="evidence" value="ECO:0007669"/>
    <property type="project" value="InterPro"/>
</dbReference>
<comment type="catalytic activity">
    <reaction evidence="16">
        <text>L-threonyl-[protein] + ATP = O-phospho-L-threonyl-[protein] + ADP + H(+)</text>
        <dbReference type="Rhea" id="RHEA:46608"/>
        <dbReference type="Rhea" id="RHEA-COMP:11060"/>
        <dbReference type="Rhea" id="RHEA-COMP:11605"/>
        <dbReference type="ChEBI" id="CHEBI:15378"/>
        <dbReference type="ChEBI" id="CHEBI:30013"/>
        <dbReference type="ChEBI" id="CHEBI:30616"/>
        <dbReference type="ChEBI" id="CHEBI:61977"/>
        <dbReference type="ChEBI" id="CHEBI:456216"/>
        <dbReference type="EC" id="2.7.11.1"/>
    </reaction>
</comment>
<evidence type="ECO:0000256" key="3">
    <source>
        <dbReference type="ARBA" id="ARBA00022527"/>
    </source>
</evidence>
<evidence type="ECO:0000256" key="9">
    <source>
        <dbReference type="ARBA" id="ARBA00022777"/>
    </source>
</evidence>
<keyword evidence="15" id="KW-0325">Glycoprotein</keyword>
<dbReference type="Pfam" id="PF08276">
    <property type="entry name" value="PAN_2"/>
    <property type="match status" value="2"/>
</dbReference>
<evidence type="ECO:0000259" key="22">
    <source>
        <dbReference type="PROSITE" id="PS50927"/>
    </source>
</evidence>
<evidence type="ECO:0000256" key="4">
    <source>
        <dbReference type="ARBA" id="ARBA00022553"/>
    </source>
</evidence>
<dbReference type="InterPro" id="IPR001245">
    <property type="entry name" value="Ser-Thr/Tyr_kinase_cat_dom"/>
</dbReference>
<dbReference type="Gene3D" id="1.10.510.10">
    <property type="entry name" value="Transferase(Phosphotransferase) domain 1"/>
    <property type="match status" value="2"/>
</dbReference>
<dbReference type="Pfam" id="PF07714">
    <property type="entry name" value="PK_Tyr_Ser-Thr"/>
    <property type="match status" value="2"/>
</dbReference>
<evidence type="ECO:0000256" key="19">
    <source>
        <dbReference type="SAM" id="Phobius"/>
    </source>
</evidence>
<dbReference type="PROSITE" id="PS00108">
    <property type="entry name" value="PROTEIN_KINASE_ST"/>
    <property type="match status" value="2"/>
</dbReference>
<dbReference type="GO" id="GO:0005524">
    <property type="term" value="F:ATP binding"/>
    <property type="evidence" value="ECO:0007669"/>
    <property type="project" value="UniProtKB-KW"/>
</dbReference>
<keyword evidence="3" id="KW-0723">Serine/threonine-protein kinase</keyword>
<dbReference type="SUPFAM" id="SSF51110">
    <property type="entry name" value="alpha-D-mannose-specific plant lectins"/>
    <property type="match status" value="2"/>
</dbReference>
<evidence type="ECO:0000256" key="18">
    <source>
        <dbReference type="SAM" id="MobiDB-lite"/>
    </source>
</evidence>
<evidence type="ECO:0000256" key="6">
    <source>
        <dbReference type="ARBA" id="ARBA00022692"/>
    </source>
</evidence>
<dbReference type="PROSITE" id="PS50927">
    <property type="entry name" value="BULB_LECTIN"/>
    <property type="match status" value="2"/>
</dbReference>
<feature type="domain" description="Bulb-type lectin" evidence="22">
    <location>
        <begin position="29"/>
        <end position="152"/>
    </location>
</feature>
<comment type="catalytic activity">
    <reaction evidence="17">
        <text>L-seryl-[protein] + ATP = O-phospho-L-seryl-[protein] + ADP + H(+)</text>
        <dbReference type="Rhea" id="RHEA:17989"/>
        <dbReference type="Rhea" id="RHEA-COMP:9863"/>
        <dbReference type="Rhea" id="RHEA-COMP:11604"/>
        <dbReference type="ChEBI" id="CHEBI:15378"/>
        <dbReference type="ChEBI" id="CHEBI:29999"/>
        <dbReference type="ChEBI" id="CHEBI:30616"/>
        <dbReference type="ChEBI" id="CHEBI:83421"/>
        <dbReference type="ChEBI" id="CHEBI:456216"/>
        <dbReference type="EC" id="2.7.11.1"/>
    </reaction>
</comment>
<dbReference type="PROSITE" id="PS50011">
    <property type="entry name" value="PROTEIN_KINASE_DOM"/>
    <property type="match status" value="2"/>
</dbReference>
<dbReference type="Gene3D" id="2.90.10.10">
    <property type="entry name" value="Bulb-type lectin domain"/>
    <property type="match status" value="2"/>
</dbReference>
<dbReference type="Gene3D" id="3.50.4.10">
    <property type="entry name" value="Hepatocyte Growth Factor"/>
    <property type="match status" value="2"/>
</dbReference>
<evidence type="ECO:0000256" key="14">
    <source>
        <dbReference type="ARBA" id="ARBA00023170"/>
    </source>
</evidence>
<feature type="transmembrane region" description="Helical" evidence="19">
    <location>
        <begin position="854"/>
        <end position="872"/>
    </location>
</feature>
<dbReference type="PANTHER" id="PTHR32444">
    <property type="entry name" value="BULB-TYPE LECTIN DOMAIN-CONTAINING PROTEIN"/>
    <property type="match status" value="1"/>
</dbReference>
<dbReference type="InterPro" id="IPR008271">
    <property type="entry name" value="Ser/Thr_kinase_AS"/>
</dbReference>
<dbReference type="SUPFAM" id="SSF56112">
    <property type="entry name" value="Protein kinase-like (PK-like)"/>
    <property type="match status" value="2"/>
</dbReference>
<dbReference type="FunFam" id="2.90.10.10:FF:000004">
    <property type="entry name" value="G-type lectin S-receptor-like serine/threonine-protein kinase"/>
    <property type="match status" value="2"/>
</dbReference>
<keyword evidence="7 20" id="KW-0732">Signal</keyword>
<keyword evidence="8" id="KW-0547">Nucleotide-binding</keyword>
<evidence type="ECO:0000256" key="7">
    <source>
        <dbReference type="ARBA" id="ARBA00022729"/>
    </source>
</evidence>
<dbReference type="EC" id="2.7.11.1" evidence="2"/>
<gene>
    <name evidence="24" type="ORF">RJ641_034515</name>
</gene>
<keyword evidence="25" id="KW-1185">Reference proteome</keyword>
<evidence type="ECO:0000256" key="17">
    <source>
        <dbReference type="ARBA" id="ARBA00048679"/>
    </source>
</evidence>
<dbReference type="InterPro" id="IPR021820">
    <property type="entry name" value="S-locus_recpt_kinase_C"/>
</dbReference>
<dbReference type="PROSITE" id="PS50948">
    <property type="entry name" value="PAN"/>
    <property type="match status" value="2"/>
</dbReference>
<name>A0AAN8VHK5_9MAGN</name>
<evidence type="ECO:0000256" key="13">
    <source>
        <dbReference type="ARBA" id="ARBA00023157"/>
    </source>
</evidence>
<keyword evidence="6 19" id="KW-0812">Transmembrane</keyword>
<keyword evidence="9 24" id="KW-0418">Kinase</keyword>
<dbReference type="Pfam" id="PF11883">
    <property type="entry name" value="DUF3403"/>
    <property type="match status" value="1"/>
</dbReference>
<dbReference type="FunFam" id="1.10.510.10:FF:000060">
    <property type="entry name" value="G-type lectin S-receptor-like serine/threonine-protein kinase"/>
    <property type="match status" value="2"/>
</dbReference>
<dbReference type="GO" id="GO:0016020">
    <property type="term" value="C:membrane"/>
    <property type="evidence" value="ECO:0007669"/>
    <property type="project" value="UniProtKB-SubCell"/>
</dbReference>
<dbReference type="Proteomes" id="UP001370490">
    <property type="component" value="Unassembled WGS sequence"/>
</dbReference>
<protein>
    <recommendedName>
        <fullName evidence="2">non-specific serine/threonine protein kinase</fullName>
        <ecNumber evidence="2">2.7.11.1</ecNumber>
    </recommendedName>
</protein>
<dbReference type="InterPro" id="IPR036426">
    <property type="entry name" value="Bulb-type_lectin_dom_sf"/>
</dbReference>
<dbReference type="FunFam" id="3.50.4.10:FF:000002">
    <property type="entry name" value="G-type lectin S-receptor-like serine/threonine-protein kinase"/>
    <property type="match status" value="1"/>
</dbReference>
<evidence type="ECO:0000256" key="1">
    <source>
        <dbReference type="ARBA" id="ARBA00004167"/>
    </source>
</evidence>
<feature type="domain" description="Apple" evidence="23">
    <location>
        <begin position="346"/>
        <end position="426"/>
    </location>
</feature>
<evidence type="ECO:0000259" key="21">
    <source>
        <dbReference type="PROSITE" id="PS50011"/>
    </source>
</evidence>
<dbReference type="InterPro" id="IPR000719">
    <property type="entry name" value="Prot_kinase_dom"/>
</dbReference>
<feature type="domain" description="Protein kinase" evidence="21">
    <location>
        <begin position="518"/>
        <end position="795"/>
    </location>
</feature>
<dbReference type="PANTHER" id="PTHR32444:SF247">
    <property type="entry name" value="OS01G0958200 PROTEIN"/>
    <property type="match status" value="1"/>
</dbReference>
<dbReference type="CDD" id="cd01098">
    <property type="entry name" value="PAN_AP_plant"/>
    <property type="match status" value="2"/>
</dbReference>
<feature type="domain" description="Bulb-type lectin" evidence="22">
    <location>
        <begin position="913"/>
        <end position="1033"/>
    </location>
</feature>
<feature type="domain" description="Apple" evidence="23">
    <location>
        <begin position="1227"/>
        <end position="1307"/>
    </location>
</feature>
<evidence type="ECO:0000256" key="2">
    <source>
        <dbReference type="ARBA" id="ARBA00012513"/>
    </source>
</evidence>
<proteinExistence type="predicted"/>
<keyword evidence="14" id="KW-0675">Receptor</keyword>
<dbReference type="InterPro" id="IPR001480">
    <property type="entry name" value="Bulb-type_lectin_dom"/>
</dbReference>
<evidence type="ECO:0000256" key="11">
    <source>
        <dbReference type="ARBA" id="ARBA00022989"/>
    </source>
</evidence>
<comment type="caution">
    <text evidence="24">The sequence shown here is derived from an EMBL/GenBank/DDBJ whole genome shotgun (WGS) entry which is preliminary data.</text>
</comment>
<feature type="transmembrane region" description="Helical" evidence="19">
    <location>
        <begin position="440"/>
        <end position="464"/>
    </location>
</feature>
<organism evidence="24 25">
    <name type="scientific">Dillenia turbinata</name>
    <dbReference type="NCBI Taxonomy" id="194707"/>
    <lineage>
        <taxon>Eukaryota</taxon>
        <taxon>Viridiplantae</taxon>
        <taxon>Streptophyta</taxon>
        <taxon>Embryophyta</taxon>
        <taxon>Tracheophyta</taxon>
        <taxon>Spermatophyta</taxon>
        <taxon>Magnoliopsida</taxon>
        <taxon>eudicotyledons</taxon>
        <taxon>Gunneridae</taxon>
        <taxon>Pentapetalae</taxon>
        <taxon>Dilleniales</taxon>
        <taxon>Dilleniaceae</taxon>
        <taxon>Dillenia</taxon>
    </lineage>
</organism>
<dbReference type="Gene3D" id="3.30.200.20">
    <property type="entry name" value="Phosphorylase Kinase, domain 1"/>
    <property type="match status" value="2"/>
</dbReference>
<feature type="chain" id="PRO_5042810499" description="non-specific serine/threonine protein kinase" evidence="20">
    <location>
        <begin position="29"/>
        <end position="1668"/>
    </location>
</feature>
<evidence type="ECO:0000256" key="8">
    <source>
        <dbReference type="ARBA" id="ARBA00022741"/>
    </source>
</evidence>
<dbReference type="InterPro" id="IPR011009">
    <property type="entry name" value="Kinase-like_dom_sf"/>
</dbReference>
<evidence type="ECO:0000259" key="23">
    <source>
        <dbReference type="PROSITE" id="PS50948"/>
    </source>
</evidence>
<dbReference type="EMBL" id="JBAMMX010000008">
    <property type="protein sequence ID" value="KAK6934360.1"/>
    <property type="molecule type" value="Genomic_DNA"/>
</dbReference>
<dbReference type="InterPro" id="IPR003609">
    <property type="entry name" value="Pan_app"/>
</dbReference>
<sequence>MKSPPGPQKIRLAILLPLLFSVFRVSRAEDILFPDVILKDGGNTIVSSGGVFELGFFSPGTSSNRYLGIWFKKISNGTTVVWVANRQNPIPDRNGTLKLISPGILVLVNGTNSTIWSSNTTTSVQNPVAQLFDYGNLVVRDANDEDPNNYLWQSFDYPTNSFLPRMKFGKNLATGVDTYLSSWASPDDPSPGPYITRMNLNGFPQIFIRNGLTPIYRSGPWNGVRFSGMPNLKPNPIYNYTFIMNRQEVKYTYALLNDSVVTMMVLDPEGVLQRYTWIDRTQKWELYLSVQIDNCDTYNLCGAYGICNIVNSPACGCLDKFEPKFPNNWNGADWSGGCVRKTPMNCLSDGFRKYSGIKLPDTNVSRFNFSMSLDECKAMCLKNCSCMAYTTADISNGGSGCLTWFGDLVDIRAYSENGQDIYIRLAASDVGGEGIGKSRLAVILSSVFVFMAIIMGLCIIWKCWKMKRQRKRPISRSSVYGQNWHDLVTAEKNESHSKDDLELPLFDFVTITGATRNFAADSKLGEGGFGPVYRGKLEDGQDIAVKRLSKESRQGFDEFKNELNCIAKLQHRNLVKLLGCCIQEEEKMLVYEYMPNKSLDFFIFDQKQSKILDWPMRYQIINGTARGLLYLHQDSRLRIIHRDLKASNILLDMEMNPKISDFGLARIFGGNETEANTMRVVGTYGYMAPEYAVDGLFSVKSDVFSFGVLVLEIISGKRNRGFQHVDHQHNLIGHAWRLYKEDKALELIDESICACYDPDEVLRSIQIGLLCVQQSPEDRPSMASVVVMLGSNYALPEPKVPGFYTERKLMEGDTSSSKITCQMKALAEKRKRVRNISGLRPRTVQMGPSRMPEMDWIVIPFVLYLIVVPSVYEADGHGGCGLIACRLTGIDQQRTPPPQIKDATTSILLVHDEDTLNATLLLRDGETLVSSGDQFVLGFFSPGTSAKRYLGIWYKVSPDTVIWVANRQTPIKDQFGALKVSPPGILVLLNSTKDVIWSSNTSRTVQNPVAQILDYGNLVVRDVNDADPDNYLWQSFDFPTDTFLPRMKFGKNLVTGLDTYLTSWKNPNDPSVGDYINRLDPSGFPQIFIYQGLKPTFRSGPWNGVRFSGMPNLMPNSIYNYSFVMDKNEITYSYELLNNSLLSRMILNQNGILQRYTWVDRTKGWSLYLSAQIDNCDRYGLCGAYGSCNINNSPACGCLEGFQPKFPYEWNAADWSNGCVRKTDLDCPSDGFRRYSGIKVPDTMNSTYNMSMTLRECRQACGKNCNCTAYTSADITNGSGCLLWFGDLIDIRQFSENGQVIYVRMAASDLGGSGQDGLILERVENTEKSRRDDLELPLFDFAAIADATNNFSIHNKLGEGGFGPVYMGVLKEGQEIAVKRLSKESKQGLNEFKNELNCIAKLQHRNLVKLLGCCIQDEEKMLVYEYMPNKSLDHFIFDRKQSKTLDWSKRFHIINGIARGLLYLHQDSRLRIIHRDLKASNILLDKDVNPKISDFGLARIFGGNETAANTMRVVGTYGYMAPEYAIDGLFSVKSDVFSFGVLVLEIVSGKRNRGFHHTDHQLNLLGHAWKLYKEDNALELVDESIWASCTPSEVLRSIQIGLLCVQQSPEDRPRMASVVVMLGSNNALPEPKLPGFYTERKIIEGDSSSSKQEKSSTNELTFTMLEAR</sequence>
<feature type="signal peptide" evidence="20">
    <location>
        <begin position="1"/>
        <end position="28"/>
    </location>
</feature>
<keyword evidence="5" id="KW-0808">Transferase</keyword>
<keyword evidence="12 19" id="KW-0472">Membrane</keyword>